<proteinExistence type="predicted"/>
<evidence type="ECO:0000313" key="1">
    <source>
        <dbReference type="EMBL" id="MCQ4333858.1"/>
    </source>
</evidence>
<gene>
    <name evidence="1" type="ORF">KM295_10265</name>
</gene>
<organism evidence="1 2">
    <name type="scientific">Natronomonas aquatica</name>
    <dbReference type="NCBI Taxonomy" id="2841590"/>
    <lineage>
        <taxon>Archaea</taxon>
        <taxon>Methanobacteriati</taxon>
        <taxon>Methanobacteriota</taxon>
        <taxon>Stenosarchaea group</taxon>
        <taxon>Halobacteria</taxon>
        <taxon>Halobacteriales</taxon>
        <taxon>Natronomonadaceae</taxon>
        <taxon>Natronomonas</taxon>
    </lineage>
</organism>
<name>A0A9R1CU64_9EURY</name>
<dbReference type="Proteomes" id="UP001139494">
    <property type="component" value="Unassembled WGS sequence"/>
</dbReference>
<protein>
    <submittedName>
        <fullName evidence="1">Uncharacterized protein</fullName>
    </submittedName>
</protein>
<dbReference type="EMBL" id="JAHLKM010000013">
    <property type="protein sequence ID" value="MCQ4333858.1"/>
    <property type="molecule type" value="Genomic_DNA"/>
</dbReference>
<evidence type="ECO:0000313" key="2">
    <source>
        <dbReference type="Proteomes" id="UP001139494"/>
    </source>
</evidence>
<comment type="caution">
    <text evidence="1">The sequence shown here is derived from an EMBL/GenBank/DDBJ whole genome shotgun (WGS) entry which is preliminary data.</text>
</comment>
<keyword evidence="2" id="KW-1185">Reference proteome</keyword>
<dbReference type="AlphaFoldDB" id="A0A9R1CU64"/>
<accession>A0A9R1CU64</accession>
<reference evidence="1" key="1">
    <citation type="journal article" date="2023" name="Front. Microbiol.">
        <title>Genomic-based phylogenetic and metabolic analyses of the genus Natronomonas, and description of Natronomonas aquatica sp. nov.</title>
        <authorList>
            <person name="Garcia-Roldan A."/>
            <person name="Duran-Viseras A."/>
            <person name="de la Haba R.R."/>
            <person name="Corral P."/>
            <person name="Sanchez-Porro C."/>
            <person name="Ventosa A."/>
        </authorList>
    </citation>
    <scope>NUCLEOTIDE SEQUENCE</scope>
    <source>
        <strain evidence="1">F2-12</strain>
    </source>
</reference>
<dbReference type="RefSeq" id="WP_256029882.1">
    <property type="nucleotide sequence ID" value="NZ_JAHLKM010000013.1"/>
</dbReference>
<sequence length="134" mass="14736">MSRALFGILGTFLAAFPDRTVDLYETLAFENPEEATPKGWLGPTVRAEGIAYVLVAVVGGRVYDRLLDVVGVFAALALCFPRRYLETGGRLVYEDADSLAWREEFVTAARVLGAVFLVLSVRAYRKRSDADDGN</sequence>